<dbReference type="InterPro" id="IPR010559">
    <property type="entry name" value="Sig_transdc_His_kin_internal"/>
</dbReference>
<feature type="transmembrane region" description="Helical" evidence="1">
    <location>
        <begin position="97"/>
        <end position="118"/>
    </location>
</feature>
<dbReference type="Proteomes" id="UP001596513">
    <property type="component" value="Unassembled WGS sequence"/>
</dbReference>
<feature type="domain" description="Signal transduction histidine kinase internal region" evidence="3">
    <location>
        <begin position="190"/>
        <end position="270"/>
    </location>
</feature>
<sequence>MNLLQTVFQAAGIPVRRGVFWAMAALFWSSFALLGYLQTSAYWSLQTGHGLTRTETLDMVLRSGLWLLSTPLILYLAHRAPLTSPRQPGRLARHLALHLGAMFLLNLLIAGLVYGLLYQVLGLRTGRAWSPDGVWASMLLRLSNSLAMYLLLVFVYSVVAYAYRNQALHHQNARFEPGQRAGSRPRLAGAQLQALKMQLNPHFLFNTHHAIVGLILEQENERAMAMVTSLSDLLRAVLANGDAQLIPLREELQFVSKYLHIQQIRFQDRLRVELAIDADVRGCLFPQFLLQPLVENAMVHGIEQLAGDALVRIEARREGQELLVEVRDNGPGAIMPTRPLRDGSTEGIGLSNTRARLEKLYHGAAHLEFRQPTTGGTVVRLRVPFAEAPTPVQDLTYAAPASV</sequence>
<protein>
    <submittedName>
        <fullName evidence="4">Sensor histidine kinase</fullName>
        <ecNumber evidence="4">2.7.13.3</ecNumber>
    </submittedName>
</protein>
<keyword evidence="4" id="KW-0418">Kinase</keyword>
<dbReference type="Pfam" id="PF02518">
    <property type="entry name" value="HATPase_c"/>
    <property type="match status" value="1"/>
</dbReference>
<dbReference type="InterPro" id="IPR036890">
    <property type="entry name" value="HATPase_C_sf"/>
</dbReference>
<evidence type="ECO:0000313" key="4">
    <source>
        <dbReference type="EMBL" id="MFC7671234.1"/>
    </source>
</evidence>
<dbReference type="InterPro" id="IPR003594">
    <property type="entry name" value="HATPase_dom"/>
</dbReference>
<evidence type="ECO:0000313" key="5">
    <source>
        <dbReference type="Proteomes" id="UP001596513"/>
    </source>
</evidence>
<reference evidence="5" key="1">
    <citation type="journal article" date="2019" name="Int. J. Syst. Evol. Microbiol.">
        <title>The Global Catalogue of Microorganisms (GCM) 10K type strain sequencing project: providing services to taxonomists for standard genome sequencing and annotation.</title>
        <authorList>
            <consortium name="The Broad Institute Genomics Platform"/>
            <consortium name="The Broad Institute Genome Sequencing Center for Infectious Disease"/>
            <person name="Wu L."/>
            <person name="Ma J."/>
        </authorList>
    </citation>
    <scope>NUCLEOTIDE SEQUENCE [LARGE SCALE GENOMIC DNA]</scope>
    <source>
        <strain evidence="5">JCM 19635</strain>
    </source>
</reference>
<dbReference type="RefSeq" id="WP_380207240.1">
    <property type="nucleotide sequence ID" value="NZ_JBHTEK010000006.1"/>
</dbReference>
<feature type="transmembrane region" description="Helical" evidence="1">
    <location>
        <begin position="20"/>
        <end position="39"/>
    </location>
</feature>
<dbReference type="InterPro" id="IPR050640">
    <property type="entry name" value="Bact_2-comp_sensor_kinase"/>
</dbReference>
<comment type="caution">
    <text evidence="4">The sequence shown here is derived from an EMBL/GenBank/DDBJ whole genome shotgun (WGS) entry which is preliminary data.</text>
</comment>
<keyword evidence="1" id="KW-0472">Membrane</keyword>
<dbReference type="Gene3D" id="3.30.565.10">
    <property type="entry name" value="Histidine kinase-like ATPase, C-terminal domain"/>
    <property type="match status" value="1"/>
</dbReference>
<evidence type="ECO:0000259" key="2">
    <source>
        <dbReference type="Pfam" id="PF02518"/>
    </source>
</evidence>
<name>A0ABW2UGB3_9BACT</name>
<keyword evidence="1" id="KW-0812">Transmembrane</keyword>
<dbReference type="Pfam" id="PF06580">
    <property type="entry name" value="His_kinase"/>
    <property type="match status" value="1"/>
</dbReference>
<keyword evidence="1" id="KW-1133">Transmembrane helix</keyword>
<dbReference type="PANTHER" id="PTHR34220:SF7">
    <property type="entry name" value="SENSOR HISTIDINE KINASE YPDA"/>
    <property type="match status" value="1"/>
</dbReference>
<accession>A0ABW2UGB3</accession>
<dbReference type="EMBL" id="JBHTEK010000006">
    <property type="protein sequence ID" value="MFC7671234.1"/>
    <property type="molecule type" value="Genomic_DNA"/>
</dbReference>
<feature type="domain" description="Histidine kinase/HSP90-like ATPase" evidence="2">
    <location>
        <begin position="289"/>
        <end position="386"/>
    </location>
</feature>
<evidence type="ECO:0000259" key="3">
    <source>
        <dbReference type="Pfam" id="PF06580"/>
    </source>
</evidence>
<feature type="transmembrane region" description="Helical" evidence="1">
    <location>
        <begin position="59"/>
        <end position="77"/>
    </location>
</feature>
<dbReference type="PANTHER" id="PTHR34220">
    <property type="entry name" value="SENSOR HISTIDINE KINASE YPDA"/>
    <property type="match status" value="1"/>
</dbReference>
<organism evidence="4 5">
    <name type="scientific">Hymenobacter humi</name>
    <dbReference type="NCBI Taxonomy" id="1411620"/>
    <lineage>
        <taxon>Bacteria</taxon>
        <taxon>Pseudomonadati</taxon>
        <taxon>Bacteroidota</taxon>
        <taxon>Cytophagia</taxon>
        <taxon>Cytophagales</taxon>
        <taxon>Hymenobacteraceae</taxon>
        <taxon>Hymenobacter</taxon>
    </lineage>
</organism>
<dbReference type="GO" id="GO:0004673">
    <property type="term" value="F:protein histidine kinase activity"/>
    <property type="evidence" value="ECO:0007669"/>
    <property type="project" value="UniProtKB-EC"/>
</dbReference>
<evidence type="ECO:0000256" key="1">
    <source>
        <dbReference type="SAM" id="Phobius"/>
    </source>
</evidence>
<gene>
    <name evidence="4" type="ORF">ACFQT0_30420</name>
</gene>
<keyword evidence="4" id="KW-0808">Transferase</keyword>
<proteinExistence type="predicted"/>
<dbReference type="SUPFAM" id="SSF55874">
    <property type="entry name" value="ATPase domain of HSP90 chaperone/DNA topoisomerase II/histidine kinase"/>
    <property type="match status" value="1"/>
</dbReference>
<dbReference type="EC" id="2.7.13.3" evidence="4"/>
<feature type="transmembrane region" description="Helical" evidence="1">
    <location>
        <begin position="138"/>
        <end position="163"/>
    </location>
</feature>
<keyword evidence="5" id="KW-1185">Reference proteome</keyword>